<dbReference type="InterPro" id="IPR036291">
    <property type="entry name" value="NAD(P)-bd_dom_sf"/>
</dbReference>
<dbReference type="PRINTS" id="PR00081">
    <property type="entry name" value="GDHRDH"/>
</dbReference>
<comment type="similarity">
    <text evidence="1">Belongs to the short-chain dehydrogenases/reductases (SDR) family.</text>
</comment>
<comment type="caution">
    <text evidence="4">The sequence shown here is derived from an EMBL/GenBank/DDBJ whole genome shotgun (WGS) entry which is preliminary data.</text>
</comment>
<dbReference type="Proteomes" id="UP000444960">
    <property type="component" value="Unassembled WGS sequence"/>
</dbReference>
<dbReference type="RefSeq" id="WP_161894595.1">
    <property type="nucleotide sequence ID" value="NZ_BJOV01000002.1"/>
</dbReference>
<dbReference type="Pfam" id="PF13561">
    <property type="entry name" value="adh_short_C2"/>
    <property type="match status" value="1"/>
</dbReference>
<dbReference type="InterPro" id="IPR002347">
    <property type="entry name" value="SDR_fam"/>
</dbReference>
<dbReference type="EMBL" id="BJOV01000002">
    <property type="protein sequence ID" value="GEE00772.1"/>
    <property type="molecule type" value="Genomic_DNA"/>
</dbReference>
<reference evidence="5" key="1">
    <citation type="submission" date="2019-06" db="EMBL/GenBank/DDBJ databases">
        <title>Gordonia isolated from sludge of a wastewater treatment plant.</title>
        <authorList>
            <person name="Tamura T."/>
            <person name="Aoyama K."/>
            <person name="Kang Y."/>
            <person name="Saito S."/>
            <person name="Akiyama N."/>
            <person name="Yazawa K."/>
            <person name="Gonoi T."/>
            <person name="Mikami Y."/>
        </authorList>
    </citation>
    <scope>NUCLEOTIDE SEQUENCE [LARGE SCALE GENOMIC DNA]</scope>
    <source>
        <strain evidence="5">NBRC 107696</strain>
    </source>
</reference>
<keyword evidence="5" id="KW-1185">Reference proteome</keyword>
<sequence length="93" mass="9827">MAEALVRYLAVDLAPIGVRVNALSPTALDTEGFREIFGREADARLEAANRLSPSGRAVDLDDVVGVVEFLASPEAQMFHGQTFVLDGGALLVG</sequence>
<evidence type="ECO:0000313" key="5">
    <source>
        <dbReference type="Proteomes" id="UP000444960"/>
    </source>
</evidence>
<dbReference type="PANTHER" id="PTHR43477:SF1">
    <property type="entry name" value="DIHYDROANTICAPSIN 7-DEHYDROGENASE"/>
    <property type="match status" value="1"/>
</dbReference>
<evidence type="ECO:0000256" key="2">
    <source>
        <dbReference type="ARBA" id="ARBA00023002"/>
    </source>
</evidence>
<evidence type="ECO:0000256" key="1">
    <source>
        <dbReference type="ARBA" id="ARBA00006484"/>
    </source>
</evidence>
<dbReference type="Gene3D" id="3.40.50.720">
    <property type="entry name" value="NAD(P)-binding Rossmann-like Domain"/>
    <property type="match status" value="1"/>
</dbReference>
<dbReference type="OrthoDB" id="3210335at2"/>
<proteinExistence type="inferred from homology"/>
<dbReference type="EMBL" id="BJOV01000002">
    <property type="protein sequence ID" value="GEE00751.1"/>
    <property type="molecule type" value="Genomic_DNA"/>
</dbReference>
<dbReference type="GO" id="GO:0016491">
    <property type="term" value="F:oxidoreductase activity"/>
    <property type="evidence" value="ECO:0007669"/>
    <property type="project" value="UniProtKB-KW"/>
</dbReference>
<evidence type="ECO:0000313" key="4">
    <source>
        <dbReference type="EMBL" id="GEE00772.1"/>
    </source>
</evidence>
<dbReference type="PANTHER" id="PTHR43477">
    <property type="entry name" value="DIHYDROANTICAPSIN 7-DEHYDROGENASE"/>
    <property type="match status" value="1"/>
</dbReference>
<keyword evidence="2" id="KW-0560">Oxidoreductase</keyword>
<dbReference type="SUPFAM" id="SSF51735">
    <property type="entry name" value="NAD(P)-binding Rossmann-fold domains"/>
    <property type="match status" value="1"/>
</dbReference>
<protein>
    <submittedName>
        <fullName evidence="4">Uncharacterized protein</fullName>
    </submittedName>
</protein>
<dbReference type="InterPro" id="IPR051122">
    <property type="entry name" value="SDR_DHRS6-like"/>
</dbReference>
<gene>
    <name evidence="3" type="ORF">nbrc107696_11970</name>
    <name evidence="4" type="ORF">nbrc107696_12180</name>
</gene>
<dbReference type="AlphaFoldDB" id="A0A7I9V6E9"/>
<accession>A0A7I9V6E9</accession>
<reference evidence="4" key="2">
    <citation type="journal article" date="2020" name="Int. J. Syst. Evol. Microbiol.">
        <title>Gordonia crocea sp. nov. and Gordonia spumicola sp. nov. isolated from sludge of a wastewater treatment plant.</title>
        <authorList>
            <person name="Tamura T."/>
            <person name="Saito S."/>
            <person name="Hamada M."/>
            <person name="Kang Y."/>
            <person name="Hoshino Y."/>
            <person name="Gonoi T."/>
            <person name="Mikami Y."/>
            <person name="Yaguchi T."/>
        </authorList>
    </citation>
    <scope>NUCLEOTIDE SEQUENCE</scope>
    <source>
        <strain evidence="4">NBRC 107696</strain>
    </source>
</reference>
<name>A0A7I9V6E9_9ACTN</name>
<evidence type="ECO:0000313" key="3">
    <source>
        <dbReference type="EMBL" id="GEE00751.1"/>
    </source>
</evidence>
<organism evidence="4 5">
    <name type="scientific">Gordonia spumicola</name>
    <dbReference type="NCBI Taxonomy" id="589161"/>
    <lineage>
        <taxon>Bacteria</taxon>
        <taxon>Bacillati</taxon>
        <taxon>Actinomycetota</taxon>
        <taxon>Actinomycetes</taxon>
        <taxon>Mycobacteriales</taxon>
        <taxon>Gordoniaceae</taxon>
        <taxon>Gordonia</taxon>
    </lineage>
</organism>